<evidence type="ECO:0000259" key="1">
    <source>
        <dbReference type="Pfam" id="PF00534"/>
    </source>
</evidence>
<dbReference type="Pfam" id="PF13439">
    <property type="entry name" value="Glyco_transf_4"/>
    <property type="match status" value="1"/>
</dbReference>
<dbReference type="Pfam" id="PF00534">
    <property type="entry name" value="Glycos_transf_1"/>
    <property type="match status" value="1"/>
</dbReference>
<evidence type="ECO:0000313" key="3">
    <source>
        <dbReference type="EMBL" id="QCL93554.1"/>
    </source>
</evidence>
<dbReference type="AlphaFoldDB" id="A0A4D7YQ89"/>
<dbReference type="SUPFAM" id="SSF53756">
    <property type="entry name" value="UDP-Glycosyltransferase/glycogen phosphorylase"/>
    <property type="match status" value="1"/>
</dbReference>
<dbReference type="GO" id="GO:0016757">
    <property type="term" value="F:glycosyltransferase activity"/>
    <property type="evidence" value="ECO:0007669"/>
    <property type="project" value="InterPro"/>
</dbReference>
<name>A0A4D7YQ89_AGRTU</name>
<keyword evidence="3" id="KW-0808">Transferase</keyword>
<feature type="domain" description="Glycosyltransferase subfamily 4-like N-terminal" evidence="2">
    <location>
        <begin position="31"/>
        <end position="204"/>
    </location>
</feature>
<dbReference type="CDD" id="cd03801">
    <property type="entry name" value="GT4_PimA-like"/>
    <property type="match status" value="1"/>
</dbReference>
<gene>
    <name evidence="3" type="ORF">CFBP7129_04675</name>
</gene>
<dbReference type="InterPro" id="IPR028098">
    <property type="entry name" value="Glyco_trans_4-like_N"/>
</dbReference>
<reference evidence="3 4" key="1">
    <citation type="submission" date="2019-04" db="EMBL/GenBank/DDBJ databases">
        <title>Complete genome sequence of Agrobacterium tumefaciens CFBP7129.</title>
        <authorList>
            <person name="Haryono M."/>
            <person name="Lin Y.-C."/>
            <person name="Lai E.-M."/>
            <person name="Kuo C.-H."/>
        </authorList>
    </citation>
    <scope>NUCLEOTIDE SEQUENCE [LARGE SCALE GENOMIC DNA]</scope>
    <source>
        <strain evidence="3 4">CFBP7129</strain>
    </source>
</reference>
<dbReference type="PANTHER" id="PTHR12526">
    <property type="entry name" value="GLYCOSYLTRANSFERASE"/>
    <property type="match status" value="1"/>
</dbReference>
<evidence type="ECO:0000313" key="4">
    <source>
        <dbReference type="Proteomes" id="UP000298649"/>
    </source>
</evidence>
<evidence type="ECO:0000259" key="2">
    <source>
        <dbReference type="Pfam" id="PF13439"/>
    </source>
</evidence>
<protein>
    <submittedName>
        <fullName evidence="3">Glycosyltransferase family 4 protein</fullName>
    </submittedName>
</protein>
<dbReference type="Proteomes" id="UP000298649">
    <property type="component" value="Chromosome circular"/>
</dbReference>
<dbReference type="InterPro" id="IPR001296">
    <property type="entry name" value="Glyco_trans_1"/>
</dbReference>
<organism evidence="3 4">
    <name type="scientific">Agrobacterium tumefaciens</name>
    <dbReference type="NCBI Taxonomy" id="358"/>
    <lineage>
        <taxon>Bacteria</taxon>
        <taxon>Pseudomonadati</taxon>
        <taxon>Pseudomonadota</taxon>
        <taxon>Alphaproteobacteria</taxon>
        <taxon>Hyphomicrobiales</taxon>
        <taxon>Rhizobiaceae</taxon>
        <taxon>Rhizobium/Agrobacterium group</taxon>
        <taxon>Agrobacterium</taxon>
        <taxon>Agrobacterium tumefaciens complex</taxon>
    </lineage>
</organism>
<feature type="domain" description="Glycosyl transferase family 1" evidence="1">
    <location>
        <begin position="205"/>
        <end position="349"/>
    </location>
</feature>
<dbReference type="EMBL" id="CP039922">
    <property type="protein sequence ID" value="QCL93554.1"/>
    <property type="molecule type" value="Genomic_DNA"/>
</dbReference>
<accession>A0A4D7YQ89</accession>
<proteinExistence type="predicted"/>
<sequence length="393" mass="43269">MCVNASSENGVANVSDDGLPLRIIHCFRSPVGGVFRHVRDLIEEHVKQGHKVGIVCDSSTGGAHEERLFAQITPMLELGLTRLPIRRSISPGDLPALYKSYRHIKSLRPDILHGHSAKGGALARLIGSLLRANRYRVARLYSPHGGSLHYARNSLKGQLFLRLERFQEHFTDALCFVCNFEQATYEAKVGRPRTRTAMIYNGVQESEFETVPAREDAARFLYIGMLRDLKGPDVFIRAFAKMERSIGQPMTGVIVGDGPDRDKYAAMIDKAGLSRRISMHAAMPARQAFELATTVVVPSRAEAMPYIVLEALAAGKTVIASHVGGIPEVLGEDSEALVPAGDADALARIMVKDAEDAGWAQRIMPRPDSFKAKFSTPVMADEMMKLYRDLLST</sequence>
<dbReference type="Gene3D" id="3.40.50.2000">
    <property type="entry name" value="Glycogen Phosphorylase B"/>
    <property type="match status" value="2"/>
</dbReference>